<keyword evidence="6 8" id="KW-1133">Transmembrane helix</keyword>
<accession>A0A3B0VV26</accession>
<organism evidence="10">
    <name type="scientific">hydrothermal vent metagenome</name>
    <dbReference type="NCBI Taxonomy" id="652676"/>
    <lineage>
        <taxon>unclassified sequences</taxon>
        <taxon>metagenomes</taxon>
        <taxon>ecological metagenomes</taxon>
    </lineage>
</organism>
<keyword evidence="5 8" id="KW-0812">Transmembrane</keyword>
<evidence type="ECO:0000256" key="8">
    <source>
        <dbReference type="SAM" id="Phobius"/>
    </source>
</evidence>
<evidence type="ECO:0000256" key="1">
    <source>
        <dbReference type="ARBA" id="ARBA00004377"/>
    </source>
</evidence>
<keyword evidence="3" id="KW-0488">Methylation</keyword>
<gene>
    <name evidence="10" type="ORF">MNBD_GAMMA01-117</name>
</gene>
<dbReference type="Gene3D" id="3.55.40.10">
    <property type="entry name" value="minor pseudopilin epsh domain"/>
    <property type="match status" value="1"/>
</dbReference>
<evidence type="ECO:0000256" key="3">
    <source>
        <dbReference type="ARBA" id="ARBA00022481"/>
    </source>
</evidence>
<evidence type="ECO:0000256" key="6">
    <source>
        <dbReference type="ARBA" id="ARBA00022989"/>
    </source>
</evidence>
<feature type="transmembrane region" description="Helical" evidence="8">
    <location>
        <begin position="15"/>
        <end position="35"/>
    </location>
</feature>
<evidence type="ECO:0000256" key="2">
    <source>
        <dbReference type="ARBA" id="ARBA00022475"/>
    </source>
</evidence>
<dbReference type="InterPro" id="IPR012902">
    <property type="entry name" value="N_methyl_site"/>
</dbReference>
<dbReference type="PROSITE" id="PS00409">
    <property type="entry name" value="PROKAR_NTER_METHYL"/>
    <property type="match status" value="1"/>
</dbReference>
<feature type="domain" description="General secretion pathway GspH" evidence="9">
    <location>
        <begin position="50"/>
        <end position="158"/>
    </location>
</feature>
<proteinExistence type="predicted"/>
<name>A0A3B0VV26_9ZZZZ</name>
<keyword evidence="4" id="KW-0997">Cell inner membrane</keyword>
<dbReference type="GO" id="GO:0015627">
    <property type="term" value="C:type II protein secretion system complex"/>
    <property type="evidence" value="ECO:0007669"/>
    <property type="project" value="InterPro"/>
</dbReference>
<evidence type="ECO:0000259" key="9">
    <source>
        <dbReference type="Pfam" id="PF12019"/>
    </source>
</evidence>
<keyword evidence="2" id="KW-1003">Cell membrane</keyword>
<protein>
    <recommendedName>
        <fullName evidence="9">General secretion pathway GspH domain-containing protein</fullName>
    </recommendedName>
</protein>
<keyword evidence="7 8" id="KW-0472">Membrane</keyword>
<evidence type="ECO:0000313" key="10">
    <source>
        <dbReference type="EMBL" id="VAW36146.1"/>
    </source>
</evidence>
<sequence length="165" mass="17661">MKHSSYSQYKSPKGFSLLEVLVVLAIAGTLITFAIPSFRDFGARQNITNQTNSLITDINFAKVKAVKLGQRVVIQSKSGINWSDGWEIYIDADRNNVRAGAGEILFRSEDSVTTTLTADNDFIGFDELGSAQPSGAVSITNTHAGTSGSSTITISLSGMVSSYTL</sequence>
<dbReference type="InterPro" id="IPR045584">
    <property type="entry name" value="Pilin-like"/>
</dbReference>
<comment type="subcellular location">
    <subcellularLocation>
        <location evidence="1">Cell inner membrane</location>
        <topology evidence="1">Single-pass membrane protein</topology>
    </subcellularLocation>
</comment>
<dbReference type="GO" id="GO:0005886">
    <property type="term" value="C:plasma membrane"/>
    <property type="evidence" value="ECO:0007669"/>
    <property type="project" value="UniProtKB-SubCell"/>
</dbReference>
<evidence type="ECO:0000256" key="7">
    <source>
        <dbReference type="ARBA" id="ARBA00023136"/>
    </source>
</evidence>
<dbReference type="InterPro" id="IPR022346">
    <property type="entry name" value="T2SS_GspH"/>
</dbReference>
<dbReference type="AlphaFoldDB" id="A0A3B0VV26"/>
<dbReference type="NCBIfam" id="TIGR02532">
    <property type="entry name" value="IV_pilin_GFxxxE"/>
    <property type="match status" value="1"/>
</dbReference>
<dbReference type="EMBL" id="UOEW01000131">
    <property type="protein sequence ID" value="VAW36146.1"/>
    <property type="molecule type" value="Genomic_DNA"/>
</dbReference>
<reference evidence="10" key="1">
    <citation type="submission" date="2018-06" db="EMBL/GenBank/DDBJ databases">
        <authorList>
            <person name="Zhirakovskaya E."/>
        </authorList>
    </citation>
    <scope>NUCLEOTIDE SEQUENCE</scope>
</reference>
<evidence type="ECO:0000256" key="4">
    <source>
        <dbReference type="ARBA" id="ARBA00022519"/>
    </source>
</evidence>
<evidence type="ECO:0000256" key="5">
    <source>
        <dbReference type="ARBA" id="ARBA00022692"/>
    </source>
</evidence>
<dbReference type="Pfam" id="PF12019">
    <property type="entry name" value="GspH"/>
    <property type="match status" value="1"/>
</dbReference>
<dbReference type="SUPFAM" id="SSF54523">
    <property type="entry name" value="Pili subunits"/>
    <property type="match status" value="1"/>
</dbReference>
<dbReference type="Pfam" id="PF07963">
    <property type="entry name" value="N_methyl"/>
    <property type="match status" value="1"/>
</dbReference>
<dbReference type="GO" id="GO:0015628">
    <property type="term" value="P:protein secretion by the type II secretion system"/>
    <property type="evidence" value="ECO:0007669"/>
    <property type="project" value="InterPro"/>
</dbReference>